<dbReference type="EMBL" id="MAAO01000008">
    <property type="protein sequence ID" value="OUR95419.1"/>
    <property type="molecule type" value="Genomic_DNA"/>
</dbReference>
<reference evidence="3" key="1">
    <citation type="journal article" date="2017" name="Proc. Natl. Acad. Sci. U.S.A.">
        <title>Simulation of Deepwater Horizon oil plume reveals substrate specialization within a complex community of hydrocarbon-degraders.</title>
        <authorList>
            <person name="Hu P."/>
            <person name="Dubinsky E.A."/>
            <person name="Probst A.J."/>
            <person name="Wang J."/>
            <person name="Sieber C.M.K."/>
            <person name="Tom L.M."/>
            <person name="Gardinali P."/>
            <person name="Banfield J.F."/>
            <person name="Atlas R.M."/>
            <person name="Andersen G.L."/>
        </authorList>
    </citation>
    <scope>NUCLEOTIDE SEQUENCE [LARGE SCALE GENOMIC DNA]</scope>
</reference>
<keyword evidence="1" id="KW-0732">Signal</keyword>
<evidence type="ECO:0008006" key="4">
    <source>
        <dbReference type="Google" id="ProtNLM"/>
    </source>
</evidence>
<protein>
    <recommendedName>
        <fullName evidence="4">Lipoprotein</fullName>
    </recommendedName>
</protein>
<gene>
    <name evidence="2" type="ORF">A9Q84_16430</name>
</gene>
<evidence type="ECO:0000256" key="1">
    <source>
        <dbReference type="SAM" id="SignalP"/>
    </source>
</evidence>
<feature type="signal peptide" evidence="1">
    <location>
        <begin position="1"/>
        <end position="17"/>
    </location>
</feature>
<feature type="chain" id="PRO_5012915478" description="Lipoprotein" evidence="1">
    <location>
        <begin position="18"/>
        <end position="108"/>
    </location>
</feature>
<accession>A0A1Y5F9S4</accession>
<proteinExistence type="predicted"/>
<dbReference type="Proteomes" id="UP000196531">
    <property type="component" value="Unassembled WGS sequence"/>
</dbReference>
<evidence type="ECO:0000313" key="3">
    <source>
        <dbReference type="Proteomes" id="UP000196531"/>
    </source>
</evidence>
<organism evidence="2 3">
    <name type="scientific">Halobacteriovorax marinus</name>
    <dbReference type="NCBI Taxonomy" id="97084"/>
    <lineage>
        <taxon>Bacteria</taxon>
        <taxon>Pseudomonadati</taxon>
        <taxon>Bdellovibrionota</taxon>
        <taxon>Bacteriovoracia</taxon>
        <taxon>Bacteriovoracales</taxon>
        <taxon>Halobacteriovoraceae</taxon>
        <taxon>Halobacteriovorax</taxon>
    </lineage>
</organism>
<name>A0A1Y5F9S4_9BACT</name>
<evidence type="ECO:0000313" key="2">
    <source>
        <dbReference type="EMBL" id="OUR95419.1"/>
    </source>
</evidence>
<sequence>MKLILFTFLFTTFSAGAYQCTDFQNDPLKVETLKFIATEAYGYESGEEFCATDTHLDLELYFVPNLFLYQEEEDDHYKFMVHYNYRSCTFIYNQTQKFLSKKSCYSTW</sequence>
<comment type="caution">
    <text evidence="2">The sequence shown here is derived from an EMBL/GenBank/DDBJ whole genome shotgun (WGS) entry which is preliminary data.</text>
</comment>
<dbReference type="AlphaFoldDB" id="A0A1Y5F9S4"/>